<evidence type="ECO:0000313" key="2">
    <source>
        <dbReference type="Proteomes" id="UP000448575"/>
    </source>
</evidence>
<proteinExistence type="predicted"/>
<evidence type="ECO:0000313" key="1">
    <source>
        <dbReference type="EMBL" id="MYN04733.1"/>
    </source>
</evidence>
<dbReference type="AlphaFoldDB" id="A0A6N9HNG3"/>
<protein>
    <submittedName>
        <fullName evidence="1">Uncharacterized protein</fullName>
    </submittedName>
</protein>
<dbReference type="EMBL" id="WWCJ01000020">
    <property type="protein sequence ID" value="MYN04733.1"/>
    <property type="molecule type" value="Genomic_DNA"/>
</dbReference>
<gene>
    <name evidence="1" type="ORF">GTP41_21805</name>
</gene>
<reference evidence="1 2" key="1">
    <citation type="submission" date="2019-12" db="EMBL/GenBank/DDBJ databases">
        <title>Novel species isolated from a subtropical stream in China.</title>
        <authorList>
            <person name="Lu H."/>
        </authorList>
    </citation>
    <scope>NUCLEOTIDE SEQUENCE [LARGE SCALE GENOMIC DNA]</scope>
    <source>
        <strain evidence="1 2">DS3</strain>
    </source>
</reference>
<accession>A0A6N9HNG3</accession>
<sequence length="104" mass="11288">MHIKKRGLGGEYSWNVDGTRHDSHRFPAGEQCIKRAKELAANALNIPANTMQLLTGFEGGVFLSVQDHLDATNSGKVFNSYVHKGKIVTIFGGHSALVIVIDSP</sequence>
<dbReference type="Proteomes" id="UP000448575">
    <property type="component" value="Unassembled WGS sequence"/>
</dbReference>
<organism evidence="1 2">
    <name type="scientific">Pseudoduganella guangdongensis</name>
    <dbReference type="NCBI Taxonomy" id="2692179"/>
    <lineage>
        <taxon>Bacteria</taxon>
        <taxon>Pseudomonadati</taxon>
        <taxon>Pseudomonadota</taxon>
        <taxon>Betaproteobacteria</taxon>
        <taxon>Burkholderiales</taxon>
        <taxon>Oxalobacteraceae</taxon>
        <taxon>Telluria group</taxon>
        <taxon>Pseudoduganella</taxon>
    </lineage>
</organism>
<keyword evidence="2" id="KW-1185">Reference proteome</keyword>
<comment type="caution">
    <text evidence="1">The sequence shown here is derived from an EMBL/GenBank/DDBJ whole genome shotgun (WGS) entry which is preliminary data.</text>
</comment>
<name>A0A6N9HNG3_9BURK</name>